<proteinExistence type="predicted"/>
<reference evidence="1" key="1">
    <citation type="submission" date="2018-03" db="EMBL/GenBank/DDBJ databases">
        <title>LMB-1, a novel family of class B2 Metallo-betalactamase from an isolate of Enterobacter cloacae.</title>
        <authorList>
            <person name="lange F.A."/>
            <person name="Pfennigwerth N.E."/>
            <person name="Hartl R."/>
            <person name="Kerschner H."/>
            <person name="Achleitner D."/>
            <person name="Gatermann S.G."/>
            <person name="Kaase M.H."/>
        </authorList>
    </citation>
    <scope>NUCLEOTIDE SEQUENCE</scope>
    <source>
        <strain evidence="1">NRZ-10170</strain>
        <plasmid evidence="1">pNRZ-10170-LMB-1</plasmid>
    </source>
</reference>
<dbReference type="AlphaFoldDB" id="A0A2S1PK02"/>
<name>A0A2S1PK02_ENTCL</name>
<protein>
    <submittedName>
        <fullName evidence="1">Uncharacterized protein</fullName>
    </submittedName>
</protein>
<evidence type="ECO:0000313" key="1">
    <source>
        <dbReference type="EMBL" id="AWH58803.1"/>
    </source>
</evidence>
<accession>A0A2S1PK02</accession>
<keyword evidence="1" id="KW-0614">Plasmid</keyword>
<dbReference type="EMBL" id="MH056209">
    <property type="protein sequence ID" value="AWH58803.1"/>
    <property type="molecule type" value="Genomic_DNA"/>
</dbReference>
<sequence>MYMLGRKQKRRERYAISGLVHPCNLAGFRVTLS</sequence>
<geneLocation type="plasmid" evidence="1">
    <name>pNRZ-10170-LMB-1</name>
</geneLocation>
<organism evidence="1">
    <name type="scientific">Enterobacter cloacae</name>
    <dbReference type="NCBI Taxonomy" id="550"/>
    <lineage>
        <taxon>Bacteria</taxon>
        <taxon>Pseudomonadati</taxon>
        <taxon>Pseudomonadota</taxon>
        <taxon>Gammaproteobacteria</taxon>
        <taxon>Enterobacterales</taxon>
        <taxon>Enterobacteriaceae</taxon>
        <taxon>Enterobacter</taxon>
        <taxon>Enterobacter cloacae complex</taxon>
    </lineage>
</organism>